<sequence length="491" mass="56095">MPSAQYLNSNLRHIDWLPGSTMAAPFGFSVGDLIAACRVLHTGMKAVVHTHQAEAEYQSTIADLEFFQLVIQNFTTLQNTHSDDEDSRHYAEHCCRPISKFLEKIRKYEKALVPQTGRARSPKTLLFKAPRQLKWALYVKENAEKVRKEVEPRFCALILRLTLPARRDVVQTKETLQVISKSVNKLEVTSDMVFSIVEEIMVHTEPHSTKIVARRRQDADLQVESVPRFRITIGSVEITKPETLELLIVILILVYSPSLPGTHRLIWQIIVSALLAKRCLPRPPTTLLDTNIHLTDALGRLLNIAFDDCPERMNVRSQNFGFLLLDKGQRRILDFMTWTKEIYPGAKVAMVMLVLGIGREIGECPRCGTTSHKTDRFGWSTCRDCALVHRLDNREFMTAEEQLALTDELDHGEEGYLDDIEWNVDGNADHREGDKDVAAFKIVQWFTEPCDRCSAIFISIPKLIEHLHHVHGDQRYEVGTTQNLDHVRSEK</sequence>
<accession>A0A6A6CMW4</accession>
<gene>
    <name evidence="2" type="ORF">M409DRAFT_22523</name>
</gene>
<keyword evidence="3" id="KW-1185">Reference proteome</keyword>
<dbReference type="PANTHER" id="PTHR38886">
    <property type="entry name" value="SESA DOMAIN-CONTAINING PROTEIN"/>
    <property type="match status" value="1"/>
</dbReference>
<dbReference type="PROSITE" id="PS00028">
    <property type="entry name" value="ZINC_FINGER_C2H2_1"/>
    <property type="match status" value="1"/>
</dbReference>
<evidence type="ECO:0000313" key="2">
    <source>
        <dbReference type="EMBL" id="KAF2167089.1"/>
    </source>
</evidence>
<protein>
    <recommendedName>
        <fullName evidence="1">C2H2-type domain-containing protein</fullName>
    </recommendedName>
</protein>
<name>A0A6A6CMW4_ZASCE</name>
<feature type="domain" description="C2H2-type" evidence="1">
    <location>
        <begin position="450"/>
        <end position="471"/>
    </location>
</feature>
<dbReference type="RefSeq" id="XP_033667978.1">
    <property type="nucleotide sequence ID" value="XM_033806368.1"/>
</dbReference>
<dbReference type="AlphaFoldDB" id="A0A6A6CMW4"/>
<dbReference type="GeneID" id="54559640"/>
<dbReference type="InterPro" id="IPR013087">
    <property type="entry name" value="Znf_C2H2_type"/>
</dbReference>
<organism evidence="2 3">
    <name type="scientific">Zasmidium cellare ATCC 36951</name>
    <dbReference type="NCBI Taxonomy" id="1080233"/>
    <lineage>
        <taxon>Eukaryota</taxon>
        <taxon>Fungi</taxon>
        <taxon>Dikarya</taxon>
        <taxon>Ascomycota</taxon>
        <taxon>Pezizomycotina</taxon>
        <taxon>Dothideomycetes</taxon>
        <taxon>Dothideomycetidae</taxon>
        <taxon>Mycosphaerellales</taxon>
        <taxon>Mycosphaerellaceae</taxon>
        <taxon>Zasmidium</taxon>
    </lineage>
</organism>
<dbReference type="EMBL" id="ML993594">
    <property type="protein sequence ID" value="KAF2167089.1"/>
    <property type="molecule type" value="Genomic_DNA"/>
</dbReference>
<reference evidence="2" key="1">
    <citation type="journal article" date="2020" name="Stud. Mycol.">
        <title>101 Dothideomycetes genomes: a test case for predicting lifestyles and emergence of pathogens.</title>
        <authorList>
            <person name="Haridas S."/>
            <person name="Albert R."/>
            <person name="Binder M."/>
            <person name="Bloem J."/>
            <person name="Labutti K."/>
            <person name="Salamov A."/>
            <person name="Andreopoulos B."/>
            <person name="Baker S."/>
            <person name="Barry K."/>
            <person name="Bills G."/>
            <person name="Bluhm B."/>
            <person name="Cannon C."/>
            <person name="Castanera R."/>
            <person name="Culley D."/>
            <person name="Daum C."/>
            <person name="Ezra D."/>
            <person name="Gonzalez J."/>
            <person name="Henrissat B."/>
            <person name="Kuo A."/>
            <person name="Liang C."/>
            <person name="Lipzen A."/>
            <person name="Lutzoni F."/>
            <person name="Magnuson J."/>
            <person name="Mondo S."/>
            <person name="Nolan M."/>
            <person name="Ohm R."/>
            <person name="Pangilinan J."/>
            <person name="Park H.-J."/>
            <person name="Ramirez L."/>
            <person name="Alfaro M."/>
            <person name="Sun H."/>
            <person name="Tritt A."/>
            <person name="Yoshinaga Y."/>
            <person name="Zwiers L.-H."/>
            <person name="Turgeon B."/>
            <person name="Goodwin S."/>
            <person name="Spatafora J."/>
            <person name="Crous P."/>
            <person name="Grigoriev I."/>
        </authorList>
    </citation>
    <scope>NUCLEOTIDE SEQUENCE</scope>
    <source>
        <strain evidence="2">ATCC 36951</strain>
    </source>
</reference>
<evidence type="ECO:0000259" key="1">
    <source>
        <dbReference type="PROSITE" id="PS00028"/>
    </source>
</evidence>
<dbReference type="Proteomes" id="UP000799537">
    <property type="component" value="Unassembled WGS sequence"/>
</dbReference>
<dbReference type="OrthoDB" id="3045089at2759"/>
<dbReference type="PANTHER" id="PTHR38886:SF1">
    <property type="entry name" value="NACHT-NTPASE AND P-LOOP NTPASES N-TERMINAL DOMAIN-CONTAINING PROTEIN"/>
    <property type="match status" value="1"/>
</dbReference>
<evidence type="ECO:0000313" key="3">
    <source>
        <dbReference type="Proteomes" id="UP000799537"/>
    </source>
</evidence>
<proteinExistence type="predicted"/>